<name>A0ACA9MN36_9GLOM</name>
<gene>
    <name evidence="1" type="ORF">DHETER_LOCUS7334</name>
</gene>
<sequence length="63" mass="7745">RRYKDMLKERCFPDERKNSKKHILGLNKLKKRETNEAVRDHTQKPRIESQLEVKEKRRANKKN</sequence>
<dbReference type="EMBL" id="CAJVPU010010192">
    <property type="protein sequence ID" value="CAG8603213.1"/>
    <property type="molecule type" value="Genomic_DNA"/>
</dbReference>
<reference evidence="1" key="1">
    <citation type="submission" date="2021-06" db="EMBL/GenBank/DDBJ databases">
        <authorList>
            <person name="Kallberg Y."/>
            <person name="Tangrot J."/>
            <person name="Rosling A."/>
        </authorList>
    </citation>
    <scope>NUCLEOTIDE SEQUENCE</scope>
    <source>
        <strain evidence="1">IL203A</strain>
    </source>
</reference>
<protein>
    <submittedName>
        <fullName evidence="1">14565_t:CDS:1</fullName>
    </submittedName>
</protein>
<evidence type="ECO:0000313" key="1">
    <source>
        <dbReference type="EMBL" id="CAG8603213.1"/>
    </source>
</evidence>
<keyword evidence="2" id="KW-1185">Reference proteome</keyword>
<organism evidence="1 2">
    <name type="scientific">Dentiscutata heterogama</name>
    <dbReference type="NCBI Taxonomy" id="1316150"/>
    <lineage>
        <taxon>Eukaryota</taxon>
        <taxon>Fungi</taxon>
        <taxon>Fungi incertae sedis</taxon>
        <taxon>Mucoromycota</taxon>
        <taxon>Glomeromycotina</taxon>
        <taxon>Glomeromycetes</taxon>
        <taxon>Diversisporales</taxon>
        <taxon>Gigasporaceae</taxon>
        <taxon>Dentiscutata</taxon>
    </lineage>
</organism>
<accession>A0ACA9MN36</accession>
<feature type="non-terminal residue" evidence="1">
    <location>
        <position position="1"/>
    </location>
</feature>
<proteinExistence type="predicted"/>
<comment type="caution">
    <text evidence="1">The sequence shown here is derived from an EMBL/GenBank/DDBJ whole genome shotgun (WGS) entry which is preliminary data.</text>
</comment>
<dbReference type="Proteomes" id="UP000789702">
    <property type="component" value="Unassembled WGS sequence"/>
</dbReference>
<evidence type="ECO:0000313" key="2">
    <source>
        <dbReference type="Proteomes" id="UP000789702"/>
    </source>
</evidence>